<dbReference type="PANTHER" id="PTHR38733:SF1">
    <property type="entry name" value="TYPE IV METHYL-DIRECTED RESTRICTION ENZYME ECOKMCRBC"/>
    <property type="match status" value="1"/>
</dbReference>
<keyword evidence="2" id="KW-1185">Reference proteome</keyword>
<reference evidence="1 2" key="1">
    <citation type="submission" date="2020-08" db="EMBL/GenBank/DDBJ databases">
        <title>Genomic Encyclopedia of Type Strains, Phase IV (KMG-IV): sequencing the most valuable type-strain genomes for metagenomic binning, comparative biology and taxonomic classification.</title>
        <authorList>
            <person name="Goeker M."/>
        </authorList>
    </citation>
    <scope>NUCLEOTIDE SEQUENCE [LARGE SCALE GENOMIC DNA]</scope>
    <source>
        <strain evidence="1 2">DSM 19163</strain>
    </source>
</reference>
<gene>
    <name evidence="1" type="ORF">HNQ45_000375</name>
</gene>
<dbReference type="EMBL" id="JACHHF010000002">
    <property type="protein sequence ID" value="MBB5175505.1"/>
    <property type="molecule type" value="Genomic_DNA"/>
</dbReference>
<proteinExistence type="predicted"/>
<dbReference type="RefSeq" id="WP_183672928.1">
    <property type="nucleotide sequence ID" value="NZ_CBCRYX010000001.1"/>
</dbReference>
<dbReference type="AlphaFoldDB" id="A0A9Q2CY92"/>
<dbReference type="Proteomes" id="UP000579136">
    <property type="component" value="Unassembled WGS sequence"/>
</dbReference>
<protein>
    <submittedName>
        <fullName evidence="1">5-methylcytosine-specific restriction enzyme subunit McrC</fullName>
    </submittedName>
</protein>
<evidence type="ECO:0000313" key="2">
    <source>
        <dbReference type="Proteomes" id="UP000579136"/>
    </source>
</evidence>
<name>A0A9Q2CY92_9STAP</name>
<dbReference type="PANTHER" id="PTHR38733">
    <property type="entry name" value="PROTEIN MCRC"/>
    <property type="match status" value="1"/>
</dbReference>
<sequence length="339" mass="40930">MKNIPIKNIYYMALYALDLLDYKYEFDYKNYEKVESIHDVLLSMYLRSLKNLESKGLRNEYIREDQKSYFIKGKINVLESLRQVDGSYISEVDNFSEDNLLNQILKAQLVYLSQFDSKFRRDIGHLLLKFQNVRLINLKGITYPKNFNRLNNHYRFSLQIGKFLYESSIPSEQNKDTYFKQINDNEIMHQLFESFIFKYYLKEHPYIVKKRSYSWNLNPLAGSDIDLIPTMNTDIEIETPNKYYVIDAKYYQSAFSERYKRRFKSENMYQIYAYMNRVESKNKIIQGILLYPSNGYDFFEQFILEDGKIISFKTVNLSESWTRVKNDLDEIFWDTYNDY</sequence>
<dbReference type="Pfam" id="PF10117">
    <property type="entry name" value="McrBC"/>
    <property type="match status" value="1"/>
</dbReference>
<comment type="caution">
    <text evidence="1">The sequence shown here is derived from an EMBL/GenBank/DDBJ whole genome shotgun (WGS) entry which is preliminary data.</text>
</comment>
<organism evidence="1 2">
    <name type="scientific">Nosocomiicoccus ampullae</name>
    <dbReference type="NCBI Taxonomy" id="489910"/>
    <lineage>
        <taxon>Bacteria</taxon>
        <taxon>Bacillati</taxon>
        <taxon>Bacillota</taxon>
        <taxon>Bacilli</taxon>
        <taxon>Bacillales</taxon>
        <taxon>Staphylococcaceae</taxon>
        <taxon>Nosocomiicoccus</taxon>
    </lineage>
</organism>
<evidence type="ECO:0000313" key="1">
    <source>
        <dbReference type="EMBL" id="MBB5175505.1"/>
    </source>
</evidence>
<dbReference type="InterPro" id="IPR019292">
    <property type="entry name" value="McrC"/>
</dbReference>
<accession>A0A9Q2CY92</accession>